<dbReference type="AlphaFoldDB" id="A0A0S4JAI5"/>
<keyword evidence="3" id="KW-0677">Repeat</keyword>
<dbReference type="InterPro" id="IPR032675">
    <property type="entry name" value="LRR_dom_sf"/>
</dbReference>
<evidence type="ECO:0000256" key="3">
    <source>
        <dbReference type="ARBA" id="ARBA00022737"/>
    </source>
</evidence>
<keyword evidence="1" id="KW-0343">GTPase activation</keyword>
<dbReference type="InterPro" id="IPR027038">
    <property type="entry name" value="RanGap"/>
</dbReference>
<dbReference type="VEuPathDB" id="TriTrypDB:BSAL_09430"/>
<dbReference type="PANTHER" id="PTHR24113:SF12">
    <property type="entry name" value="RAN GTPASE-ACTIVATING PROTEIN 1"/>
    <property type="match status" value="1"/>
</dbReference>
<dbReference type="Pfam" id="PF13516">
    <property type="entry name" value="LRR_6"/>
    <property type="match status" value="1"/>
</dbReference>
<feature type="region of interest" description="Disordered" evidence="4">
    <location>
        <begin position="339"/>
        <end position="370"/>
    </location>
</feature>
<proteinExistence type="predicted"/>
<dbReference type="PANTHER" id="PTHR24113">
    <property type="entry name" value="RAN GTPASE-ACTIVATING PROTEIN 1"/>
    <property type="match status" value="1"/>
</dbReference>
<evidence type="ECO:0000313" key="6">
    <source>
        <dbReference type="Proteomes" id="UP000051952"/>
    </source>
</evidence>
<evidence type="ECO:0000256" key="4">
    <source>
        <dbReference type="SAM" id="MobiDB-lite"/>
    </source>
</evidence>
<dbReference type="SUPFAM" id="SSF52047">
    <property type="entry name" value="RNI-like"/>
    <property type="match status" value="1"/>
</dbReference>
<evidence type="ECO:0000256" key="2">
    <source>
        <dbReference type="ARBA" id="ARBA00022614"/>
    </source>
</evidence>
<dbReference type="GO" id="GO:0006913">
    <property type="term" value="P:nucleocytoplasmic transport"/>
    <property type="evidence" value="ECO:0007669"/>
    <property type="project" value="TreeGrafter"/>
</dbReference>
<reference evidence="6" key="1">
    <citation type="submission" date="2015-09" db="EMBL/GenBank/DDBJ databases">
        <authorList>
            <consortium name="Pathogen Informatics"/>
        </authorList>
    </citation>
    <scope>NUCLEOTIDE SEQUENCE [LARGE SCALE GENOMIC DNA]</scope>
    <source>
        <strain evidence="6">Lake Konstanz</strain>
    </source>
</reference>
<dbReference type="GO" id="GO:0005096">
    <property type="term" value="F:GTPase activator activity"/>
    <property type="evidence" value="ECO:0007669"/>
    <property type="project" value="UniProtKB-KW"/>
</dbReference>
<dbReference type="InterPro" id="IPR001611">
    <property type="entry name" value="Leu-rich_rpt"/>
</dbReference>
<protein>
    <recommendedName>
        <fullName evidence="7">Leucine-rich repeat protein</fullName>
    </recommendedName>
</protein>
<organism evidence="5 6">
    <name type="scientific">Bodo saltans</name>
    <name type="common">Flagellated protozoan</name>
    <dbReference type="NCBI Taxonomy" id="75058"/>
    <lineage>
        <taxon>Eukaryota</taxon>
        <taxon>Discoba</taxon>
        <taxon>Euglenozoa</taxon>
        <taxon>Kinetoplastea</taxon>
        <taxon>Metakinetoplastina</taxon>
        <taxon>Eubodonida</taxon>
        <taxon>Bodonidae</taxon>
        <taxon>Bodo</taxon>
    </lineage>
</organism>
<dbReference type="GO" id="GO:0005634">
    <property type="term" value="C:nucleus"/>
    <property type="evidence" value="ECO:0007669"/>
    <property type="project" value="TreeGrafter"/>
</dbReference>
<dbReference type="Proteomes" id="UP000051952">
    <property type="component" value="Unassembled WGS sequence"/>
</dbReference>
<evidence type="ECO:0000256" key="1">
    <source>
        <dbReference type="ARBA" id="ARBA00022468"/>
    </source>
</evidence>
<gene>
    <name evidence="5" type="ORF">BSAL_09430</name>
</gene>
<feature type="compositionally biased region" description="Polar residues" evidence="4">
    <location>
        <begin position="354"/>
        <end position="364"/>
    </location>
</feature>
<dbReference type="OrthoDB" id="626167at2759"/>
<evidence type="ECO:0008006" key="7">
    <source>
        <dbReference type="Google" id="ProtNLM"/>
    </source>
</evidence>
<dbReference type="GO" id="GO:0031267">
    <property type="term" value="F:small GTPase binding"/>
    <property type="evidence" value="ECO:0007669"/>
    <property type="project" value="TreeGrafter"/>
</dbReference>
<dbReference type="EMBL" id="CYKH01001484">
    <property type="protein sequence ID" value="CUG87260.1"/>
    <property type="molecule type" value="Genomic_DNA"/>
</dbReference>
<dbReference type="Gene3D" id="3.80.10.10">
    <property type="entry name" value="Ribonuclease Inhibitor"/>
    <property type="match status" value="1"/>
</dbReference>
<name>A0A0S4JAI5_BODSA</name>
<accession>A0A0S4JAI5</accession>
<keyword evidence="6" id="KW-1185">Reference proteome</keyword>
<dbReference type="GO" id="GO:0005829">
    <property type="term" value="C:cytosol"/>
    <property type="evidence" value="ECO:0007669"/>
    <property type="project" value="TreeGrafter"/>
</dbReference>
<evidence type="ECO:0000313" key="5">
    <source>
        <dbReference type="EMBL" id="CUG87260.1"/>
    </source>
</evidence>
<dbReference type="GO" id="GO:0048471">
    <property type="term" value="C:perinuclear region of cytoplasm"/>
    <property type="evidence" value="ECO:0007669"/>
    <property type="project" value="TreeGrafter"/>
</dbReference>
<keyword evidence="2" id="KW-0433">Leucine-rich repeat</keyword>
<sequence length="444" mass="46320">MPPLTAPSSTARSGRWLASPITNAPVGVDSYIAGKHRGAASPAASPINGGGGSGLTGGFEISSVMVGHIFSLHPKQLALDRCRFAAGAFEALAQEVARSTTLTALSIAGCTGVPASSSIGSEVLHLLWNALLENTTLEALDVSNVQLTENDANFLADNVIPWNRSIVEWNLSGNPDLSDGGVTRIIGALVSAASSVERINLRRCGMGMDGLINVLLELRSLTSLQQLDVAMNGGYHQPQVMDVMREVDEILHRNCKLMHPSGSLSHTALYDATAVEMREQSEGGGFSEFTSIGADVLAFSASNVAGLGNPIKRRESIRLQQMPSPAAKQLERRSSLLLRSPDKHSAAGSGGSAPSPTMRSSASFRNGPRHTVAGTSNVAIAAAAAAYSGEQPHKKQHVDPQVGGTTGVVRRSSVATMPQSTPPSAFFFCCCCCCGIGGCNKTST</sequence>